<reference evidence="2 3" key="1">
    <citation type="submission" date="2019-06" db="EMBL/GenBank/DDBJ databases">
        <title>A chromosomal-level reference genome of Carpinus fangiana (Coryloideae, Betulaceae).</title>
        <authorList>
            <person name="Yang X."/>
            <person name="Wang Z."/>
            <person name="Zhang L."/>
            <person name="Hao G."/>
            <person name="Liu J."/>
            <person name="Yang Y."/>
        </authorList>
    </citation>
    <scope>NUCLEOTIDE SEQUENCE [LARGE SCALE GENOMIC DNA]</scope>
    <source>
        <strain evidence="2">Cfa_2016G</strain>
        <tissue evidence="2">Leaf</tissue>
    </source>
</reference>
<dbReference type="AlphaFoldDB" id="A0A5N6R4Q8"/>
<protein>
    <submittedName>
        <fullName evidence="2">Uncharacterized protein</fullName>
    </submittedName>
</protein>
<feature type="compositionally biased region" description="Basic residues" evidence="1">
    <location>
        <begin position="1"/>
        <end position="11"/>
    </location>
</feature>
<feature type="compositionally biased region" description="Polar residues" evidence="1">
    <location>
        <begin position="48"/>
        <end position="57"/>
    </location>
</feature>
<dbReference type="OrthoDB" id="1704983at2759"/>
<keyword evidence="3" id="KW-1185">Reference proteome</keyword>
<feature type="compositionally biased region" description="Polar residues" evidence="1">
    <location>
        <begin position="12"/>
        <end position="22"/>
    </location>
</feature>
<gene>
    <name evidence="2" type="ORF">FH972_012468</name>
</gene>
<organism evidence="2 3">
    <name type="scientific">Carpinus fangiana</name>
    <dbReference type="NCBI Taxonomy" id="176857"/>
    <lineage>
        <taxon>Eukaryota</taxon>
        <taxon>Viridiplantae</taxon>
        <taxon>Streptophyta</taxon>
        <taxon>Embryophyta</taxon>
        <taxon>Tracheophyta</taxon>
        <taxon>Spermatophyta</taxon>
        <taxon>Magnoliopsida</taxon>
        <taxon>eudicotyledons</taxon>
        <taxon>Gunneridae</taxon>
        <taxon>Pentapetalae</taxon>
        <taxon>rosids</taxon>
        <taxon>fabids</taxon>
        <taxon>Fagales</taxon>
        <taxon>Betulaceae</taxon>
        <taxon>Carpinus</taxon>
    </lineage>
</organism>
<dbReference type="Proteomes" id="UP000327013">
    <property type="component" value="Chromosome 5"/>
</dbReference>
<sequence length="99" mass="10876">MEINKLRKTSTRKTAPLQSFYNQKDPPSKPGLKKIPVTRPKSPLLDQQGMSMSSSRSNKIEDKGKSASKTMSSITKILIGTRNILNPAKEKVKGYVSGA</sequence>
<feature type="region of interest" description="Disordered" evidence="1">
    <location>
        <begin position="1"/>
        <end position="70"/>
    </location>
</feature>
<accession>A0A5N6R4Q8</accession>
<name>A0A5N6R4Q8_9ROSI</name>
<dbReference type="EMBL" id="CM017325">
    <property type="protein sequence ID" value="KAE8055641.1"/>
    <property type="molecule type" value="Genomic_DNA"/>
</dbReference>
<evidence type="ECO:0000313" key="3">
    <source>
        <dbReference type="Proteomes" id="UP000327013"/>
    </source>
</evidence>
<evidence type="ECO:0000313" key="2">
    <source>
        <dbReference type="EMBL" id="KAE8055641.1"/>
    </source>
</evidence>
<proteinExistence type="predicted"/>
<evidence type="ECO:0000256" key="1">
    <source>
        <dbReference type="SAM" id="MobiDB-lite"/>
    </source>
</evidence>